<evidence type="ECO:0000256" key="1">
    <source>
        <dbReference type="ARBA" id="ARBA00022729"/>
    </source>
</evidence>
<reference evidence="3" key="1">
    <citation type="submission" date="2021-06" db="EMBL/GenBank/DDBJ databases">
        <authorList>
            <person name="Kallberg Y."/>
            <person name="Tangrot J."/>
            <person name="Rosling A."/>
        </authorList>
    </citation>
    <scope>NUCLEOTIDE SEQUENCE</scope>
    <source>
        <strain evidence="3">MT106</strain>
    </source>
</reference>
<name>A0A9N8WPH3_9GLOM</name>
<feature type="signal peptide" evidence="2">
    <location>
        <begin position="1"/>
        <end position="21"/>
    </location>
</feature>
<dbReference type="InterPro" id="IPR036908">
    <property type="entry name" value="RlpA-like_sf"/>
</dbReference>
<dbReference type="EMBL" id="CAJVPL010000398">
    <property type="protein sequence ID" value="CAG8492050.1"/>
    <property type="molecule type" value="Genomic_DNA"/>
</dbReference>
<keyword evidence="4" id="KW-1185">Reference proteome</keyword>
<dbReference type="SUPFAM" id="SSF50685">
    <property type="entry name" value="Barwin-like endoglucanases"/>
    <property type="match status" value="1"/>
</dbReference>
<proteinExistence type="predicted"/>
<evidence type="ECO:0000313" key="3">
    <source>
        <dbReference type="EMBL" id="CAG8492050.1"/>
    </source>
</evidence>
<dbReference type="AlphaFoldDB" id="A0A9N8WPH3"/>
<keyword evidence="1 2" id="KW-0732">Signal</keyword>
<feature type="chain" id="PRO_5040493721" evidence="2">
    <location>
        <begin position="22"/>
        <end position="175"/>
    </location>
</feature>
<protein>
    <submittedName>
        <fullName evidence="3">10235_t:CDS:1</fullName>
    </submittedName>
</protein>
<dbReference type="Proteomes" id="UP000789831">
    <property type="component" value="Unassembled WGS sequence"/>
</dbReference>
<organism evidence="3 4">
    <name type="scientific">Ambispora gerdemannii</name>
    <dbReference type="NCBI Taxonomy" id="144530"/>
    <lineage>
        <taxon>Eukaryota</taxon>
        <taxon>Fungi</taxon>
        <taxon>Fungi incertae sedis</taxon>
        <taxon>Mucoromycota</taxon>
        <taxon>Glomeromycotina</taxon>
        <taxon>Glomeromycetes</taxon>
        <taxon>Archaeosporales</taxon>
        <taxon>Ambisporaceae</taxon>
        <taxon>Ambispora</taxon>
    </lineage>
</organism>
<sequence>MKNVSLFFVVFSFVAITLVFASLEPLPGGWRRSEATLLDQRSLVDKTHTVEKRVNAQITYYEGQDLKNSACYGRNGLPVYNARPTDMIAAMAMSGLDMCYKCIEIKNHKKKVVTIIVKVIDICGGCPPGKNNVDLTKTAFSKLANPIDGRVEIVWRPLPNCPTKGKWPKFEKRKH</sequence>
<dbReference type="InterPro" id="IPR051477">
    <property type="entry name" value="Expansin_CellWall"/>
</dbReference>
<comment type="caution">
    <text evidence="3">The sequence shown here is derived from an EMBL/GenBank/DDBJ whole genome shotgun (WGS) entry which is preliminary data.</text>
</comment>
<dbReference type="PANTHER" id="PTHR31836">
    <property type="match status" value="1"/>
</dbReference>
<dbReference type="PANTHER" id="PTHR31836:SF28">
    <property type="entry name" value="SRCR DOMAIN-CONTAINING PROTEIN-RELATED"/>
    <property type="match status" value="1"/>
</dbReference>
<accession>A0A9N8WPH3</accession>
<gene>
    <name evidence="3" type="ORF">AGERDE_LOCUS3804</name>
</gene>
<evidence type="ECO:0000313" key="4">
    <source>
        <dbReference type="Proteomes" id="UP000789831"/>
    </source>
</evidence>
<dbReference type="OrthoDB" id="623670at2759"/>
<evidence type="ECO:0000256" key="2">
    <source>
        <dbReference type="SAM" id="SignalP"/>
    </source>
</evidence>
<dbReference type="Gene3D" id="2.40.40.10">
    <property type="entry name" value="RlpA-like domain"/>
    <property type="match status" value="1"/>
</dbReference>